<feature type="transmembrane region" description="Helical" evidence="16">
    <location>
        <begin position="212"/>
        <end position="231"/>
    </location>
</feature>
<dbReference type="GO" id="GO:0005789">
    <property type="term" value="C:endoplasmic reticulum membrane"/>
    <property type="evidence" value="ECO:0007669"/>
    <property type="project" value="TreeGrafter"/>
</dbReference>
<comment type="similarity">
    <text evidence="5 16 17">Belongs to the CDS family.</text>
</comment>
<dbReference type="PANTHER" id="PTHR13773:SF8">
    <property type="entry name" value="PHOSPHATIDATE CYTIDYLYLTRANSFERASE, PHOTORECEPTOR-SPECIFIC"/>
    <property type="match status" value="1"/>
</dbReference>
<evidence type="ECO:0000256" key="9">
    <source>
        <dbReference type="ARBA" id="ARBA00022692"/>
    </source>
</evidence>
<evidence type="ECO:0000256" key="18">
    <source>
        <dbReference type="SAM" id="MobiDB-lite"/>
    </source>
</evidence>
<comment type="subcellular location">
    <subcellularLocation>
        <location evidence="2">Membrane</location>
        <topology evidence="2">Multi-pass membrane protein</topology>
    </subcellularLocation>
</comment>
<dbReference type="PIRSF" id="PIRSF018269">
    <property type="entry name" value="PC_trans_euk"/>
    <property type="match status" value="1"/>
</dbReference>
<evidence type="ECO:0000256" key="6">
    <source>
        <dbReference type="ARBA" id="ARBA00012487"/>
    </source>
</evidence>
<dbReference type="InterPro" id="IPR000374">
    <property type="entry name" value="PC_trans"/>
</dbReference>
<dbReference type="PANTHER" id="PTHR13773">
    <property type="entry name" value="PHOSPHATIDATE CYTIDYLYLTRANSFERASE"/>
    <property type="match status" value="1"/>
</dbReference>
<proteinExistence type="inferred from homology"/>
<dbReference type="UniPathway" id="UPA00557">
    <property type="reaction ID" value="UER00614"/>
</dbReference>
<dbReference type="GO" id="GO:0016024">
    <property type="term" value="P:CDP-diacylglycerol biosynthetic process"/>
    <property type="evidence" value="ECO:0007669"/>
    <property type="project" value="UniProtKB-UniRule"/>
</dbReference>
<feature type="transmembrane region" description="Helical" evidence="16">
    <location>
        <begin position="178"/>
        <end position="200"/>
    </location>
</feature>
<dbReference type="EC" id="2.7.7.41" evidence="6 16"/>
<dbReference type="PROSITE" id="PS01315">
    <property type="entry name" value="CDS"/>
    <property type="match status" value="1"/>
</dbReference>
<keyword evidence="14 16" id="KW-0594">Phospholipid biosynthesis</keyword>
<comment type="pathway">
    <text evidence="4">Lipid metabolism.</text>
</comment>
<evidence type="ECO:0000313" key="19">
    <source>
        <dbReference type="EMBL" id="CAF0736532.1"/>
    </source>
</evidence>
<keyword evidence="10 16" id="KW-0548">Nucleotidyltransferase</keyword>
<sequence length="448" mass="51518">MSSSTSSGIYHRNIENENNINQSQLSKSETSPTGAGAPTTEDDDMEPLPSQPSGAHMIVEESTIQTFMQYFDRLLIGLNPRWRNWIIRGIFSWVMILGFAKLVSMGPLVVSIVVLLIQIKCFQEIINIGYVVYKSHNLPWFRTLSWYFLFTSNYWLYGESLINHFGFMMHKHNFLQPLVTYHRMIGFLLYTSGFVGFVLSLKKTYYLKQFTLFGYTHITLMILVTSSHQMIQNICEGMIWFIFPVSLIICNDIMAYMFGFFYGRTPLTKLSPKKTWEGFIGGGVSTLIFGFIVAGILSHYQFLVCPLEYDDERMSLATSCIPIPLFQKTIYTMPKPFSFFKRTLELYPFQLHSLILSLFASSIGPFGGFFASGFKRAFRIKDFAATIPGHGGFMDRFDCQIIMALFTNVYISTFARVASPNKLLQQVLALTPENREEFLRLLRNHFKE</sequence>
<evidence type="ECO:0000256" key="14">
    <source>
        <dbReference type="ARBA" id="ARBA00023209"/>
    </source>
</evidence>
<evidence type="ECO:0000256" key="5">
    <source>
        <dbReference type="ARBA" id="ARBA00010185"/>
    </source>
</evidence>
<keyword evidence="15 16" id="KW-1208">Phospholipid metabolism</keyword>
<evidence type="ECO:0000256" key="16">
    <source>
        <dbReference type="PIRNR" id="PIRNR018269"/>
    </source>
</evidence>
<comment type="catalytic activity">
    <reaction evidence="1 16 17">
        <text>a 1,2-diacyl-sn-glycero-3-phosphate + CTP + H(+) = a CDP-1,2-diacyl-sn-glycerol + diphosphate</text>
        <dbReference type="Rhea" id="RHEA:16229"/>
        <dbReference type="ChEBI" id="CHEBI:15378"/>
        <dbReference type="ChEBI" id="CHEBI:33019"/>
        <dbReference type="ChEBI" id="CHEBI:37563"/>
        <dbReference type="ChEBI" id="CHEBI:58332"/>
        <dbReference type="ChEBI" id="CHEBI:58608"/>
        <dbReference type="EC" id="2.7.7.41"/>
    </reaction>
</comment>
<evidence type="ECO:0000256" key="2">
    <source>
        <dbReference type="ARBA" id="ARBA00004141"/>
    </source>
</evidence>
<keyword evidence="12 16" id="KW-0443">Lipid metabolism</keyword>
<keyword evidence="7 16" id="KW-0444">Lipid biosynthesis</keyword>
<feature type="transmembrane region" description="Helical" evidence="16">
    <location>
        <begin position="349"/>
        <end position="371"/>
    </location>
</feature>
<evidence type="ECO:0000313" key="20">
    <source>
        <dbReference type="EMBL" id="CAF0911283.1"/>
    </source>
</evidence>
<dbReference type="Proteomes" id="UP000663870">
    <property type="component" value="Unassembled WGS sequence"/>
</dbReference>
<feature type="compositionally biased region" description="Polar residues" evidence="18">
    <location>
        <begin position="22"/>
        <end position="33"/>
    </location>
</feature>
<evidence type="ECO:0000256" key="12">
    <source>
        <dbReference type="ARBA" id="ARBA00023098"/>
    </source>
</evidence>
<evidence type="ECO:0000256" key="15">
    <source>
        <dbReference type="ARBA" id="ARBA00023264"/>
    </source>
</evidence>
<keyword evidence="21" id="KW-1185">Reference proteome</keyword>
<evidence type="ECO:0000256" key="17">
    <source>
        <dbReference type="RuleBase" id="RU003938"/>
    </source>
</evidence>
<accession>A0A814ABL5</accession>
<keyword evidence="9 16" id="KW-0812">Transmembrane</keyword>
<evidence type="ECO:0000256" key="4">
    <source>
        <dbReference type="ARBA" id="ARBA00005189"/>
    </source>
</evidence>
<dbReference type="InterPro" id="IPR016720">
    <property type="entry name" value="PC_Trfase_euk"/>
</dbReference>
<gene>
    <name evidence="20" type="ORF">JXQ802_LOCUS9656</name>
    <name evidence="19" type="ORF">PYM288_LOCUS1302</name>
</gene>
<feature type="transmembrane region" description="Helical" evidence="16">
    <location>
        <begin position="140"/>
        <end position="158"/>
    </location>
</feature>
<reference evidence="20" key="1">
    <citation type="submission" date="2021-02" db="EMBL/GenBank/DDBJ databases">
        <authorList>
            <person name="Nowell W R."/>
        </authorList>
    </citation>
    <scope>NUCLEOTIDE SEQUENCE</scope>
</reference>
<keyword evidence="8 16" id="KW-0808">Transferase</keyword>
<dbReference type="EMBL" id="CAJNOL010000178">
    <property type="protein sequence ID" value="CAF0911283.1"/>
    <property type="molecule type" value="Genomic_DNA"/>
</dbReference>
<name>A0A814ABL5_9BILA</name>
<evidence type="ECO:0000256" key="13">
    <source>
        <dbReference type="ARBA" id="ARBA00023136"/>
    </source>
</evidence>
<dbReference type="Proteomes" id="UP000663854">
    <property type="component" value="Unassembled WGS sequence"/>
</dbReference>
<evidence type="ECO:0000256" key="7">
    <source>
        <dbReference type="ARBA" id="ARBA00022516"/>
    </source>
</evidence>
<feature type="transmembrane region" description="Helical" evidence="16">
    <location>
        <begin position="279"/>
        <end position="300"/>
    </location>
</feature>
<dbReference type="GO" id="GO:0004605">
    <property type="term" value="F:phosphatidate cytidylyltransferase activity"/>
    <property type="evidence" value="ECO:0007669"/>
    <property type="project" value="UniProtKB-UniRule"/>
</dbReference>
<dbReference type="Pfam" id="PF01148">
    <property type="entry name" value="CTP_transf_1"/>
    <property type="match status" value="1"/>
</dbReference>
<dbReference type="EMBL" id="CAJNOH010000006">
    <property type="protein sequence ID" value="CAF0736532.1"/>
    <property type="molecule type" value="Genomic_DNA"/>
</dbReference>
<evidence type="ECO:0000256" key="11">
    <source>
        <dbReference type="ARBA" id="ARBA00022989"/>
    </source>
</evidence>
<evidence type="ECO:0000256" key="3">
    <source>
        <dbReference type="ARBA" id="ARBA00005119"/>
    </source>
</evidence>
<evidence type="ECO:0000256" key="8">
    <source>
        <dbReference type="ARBA" id="ARBA00022679"/>
    </source>
</evidence>
<keyword evidence="11 16" id="KW-1133">Transmembrane helix</keyword>
<feature type="region of interest" description="Disordered" evidence="18">
    <location>
        <begin position="1"/>
        <end position="52"/>
    </location>
</feature>
<protein>
    <recommendedName>
        <fullName evidence="6 16">Phosphatidate cytidylyltransferase</fullName>
        <ecNumber evidence="6 16">2.7.7.41</ecNumber>
    </recommendedName>
</protein>
<comment type="caution">
    <text evidence="20">The sequence shown here is derived from an EMBL/GenBank/DDBJ whole genome shotgun (WGS) entry which is preliminary data.</text>
</comment>
<feature type="transmembrane region" description="Helical" evidence="16">
    <location>
        <begin position="237"/>
        <end position="258"/>
    </location>
</feature>
<evidence type="ECO:0000256" key="1">
    <source>
        <dbReference type="ARBA" id="ARBA00001698"/>
    </source>
</evidence>
<evidence type="ECO:0000313" key="21">
    <source>
        <dbReference type="Proteomes" id="UP000663870"/>
    </source>
</evidence>
<organism evidence="20 21">
    <name type="scientific">Rotaria sordida</name>
    <dbReference type="NCBI Taxonomy" id="392033"/>
    <lineage>
        <taxon>Eukaryota</taxon>
        <taxon>Metazoa</taxon>
        <taxon>Spiralia</taxon>
        <taxon>Gnathifera</taxon>
        <taxon>Rotifera</taxon>
        <taxon>Eurotatoria</taxon>
        <taxon>Bdelloidea</taxon>
        <taxon>Philodinida</taxon>
        <taxon>Philodinidae</taxon>
        <taxon>Rotaria</taxon>
    </lineage>
</organism>
<comment type="pathway">
    <text evidence="3 16 17">Phospholipid metabolism; CDP-diacylglycerol biosynthesis; CDP-diacylglycerol from sn-glycerol 3-phosphate: step 3/3.</text>
</comment>
<evidence type="ECO:0000256" key="10">
    <source>
        <dbReference type="ARBA" id="ARBA00022695"/>
    </source>
</evidence>
<dbReference type="AlphaFoldDB" id="A0A814ABL5"/>
<keyword evidence="13 16" id="KW-0472">Membrane</keyword>